<dbReference type="GO" id="GO:0006284">
    <property type="term" value="P:base-excision repair"/>
    <property type="evidence" value="ECO:0007669"/>
    <property type="project" value="InterPro"/>
</dbReference>
<evidence type="ECO:0000256" key="2">
    <source>
        <dbReference type="ARBA" id="ARBA00022723"/>
    </source>
</evidence>
<dbReference type="RefSeq" id="WP_114914426.1">
    <property type="nucleotide sequence ID" value="NZ_CP031264.1"/>
</dbReference>
<protein>
    <recommendedName>
        <fullName evidence="9">Type-5 uracil-DNA glycosylase</fullName>
    </recommendedName>
</protein>
<comment type="similarity">
    <text evidence="8">Belongs to the uracil-DNA glycosylase (UDG) superfamily. Type 5 (UDGb) family.</text>
</comment>
<dbReference type="SMART" id="SM00986">
    <property type="entry name" value="UDG"/>
    <property type="match status" value="1"/>
</dbReference>
<dbReference type="InterPro" id="IPR051536">
    <property type="entry name" value="UDG_Type-4/5"/>
</dbReference>
<keyword evidence="3" id="KW-0227">DNA damage</keyword>
<evidence type="ECO:0000256" key="6">
    <source>
        <dbReference type="ARBA" id="ARBA00023014"/>
    </source>
</evidence>
<keyword evidence="5" id="KW-0408">Iron</keyword>
<dbReference type="GO" id="GO:0051539">
    <property type="term" value="F:4 iron, 4 sulfur cluster binding"/>
    <property type="evidence" value="ECO:0007669"/>
    <property type="project" value="UniProtKB-KW"/>
</dbReference>
<evidence type="ECO:0000256" key="4">
    <source>
        <dbReference type="ARBA" id="ARBA00022801"/>
    </source>
</evidence>
<organism evidence="11 12">
    <name type="scientific">Peterkaempfera bronchialis</name>
    <dbReference type="NCBI Taxonomy" id="2126346"/>
    <lineage>
        <taxon>Bacteria</taxon>
        <taxon>Bacillati</taxon>
        <taxon>Actinomycetota</taxon>
        <taxon>Actinomycetes</taxon>
        <taxon>Kitasatosporales</taxon>
        <taxon>Streptomycetaceae</taxon>
        <taxon>Peterkaempfera</taxon>
    </lineage>
</organism>
<dbReference type="PANTHER" id="PTHR33693:SF3">
    <property type="entry name" value="TYPE-5 URACIL-DNA GLYCOSYLASE"/>
    <property type="match status" value="1"/>
</dbReference>
<reference evidence="12" key="1">
    <citation type="submission" date="2018-07" db="EMBL/GenBank/DDBJ databases">
        <title>Streptacidiphilus bronchialis DSM 106435 chromosome.</title>
        <authorList>
            <person name="Batra D."/>
            <person name="Gulvik C.A."/>
        </authorList>
    </citation>
    <scope>NUCLEOTIDE SEQUENCE [LARGE SCALE GENOMIC DNA]</scope>
    <source>
        <strain evidence="12">DSM 106435</strain>
    </source>
</reference>
<dbReference type="SMART" id="SM00987">
    <property type="entry name" value="UreE_C"/>
    <property type="match status" value="1"/>
</dbReference>
<keyword evidence="6" id="KW-0411">Iron-sulfur</keyword>
<evidence type="ECO:0000256" key="1">
    <source>
        <dbReference type="ARBA" id="ARBA00022485"/>
    </source>
</evidence>
<feature type="domain" description="Uracil-DNA glycosylase-like" evidence="10">
    <location>
        <begin position="65"/>
        <end position="243"/>
    </location>
</feature>
<keyword evidence="2" id="KW-0479">Metal-binding</keyword>
<proteinExistence type="inferred from homology"/>
<evidence type="ECO:0000256" key="8">
    <source>
        <dbReference type="ARBA" id="ARBA00023779"/>
    </source>
</evidence>
<dbReference type="InterPro" id="IPR005122">
    <property type="entry name" value="Uracil-DNA_glycosylase-like"/>
</dbReference>
<dbReference type="EMBL" id="CP031264">
    <property type="protein sequence ID" value="AXI79050.1"/>
    <property type="molecule type" value="Genomic_DNA"/>
</dbReference>
<dbReference type="PANTHER" id="PTHR33693">
    <property type="entry name" value="TYPE-5 URACIL-DNA GLYCOSYLASE"/>
    <property type="match status" value="1"/>
</dbReference>
<evidence type="ECO:0000256" key="7">
    <source>
        <dbReference type="ARBA" id="ARBA00023204"/>
    </source>
</evidence>
<dbReference type="SUPFAM" id="SSF52141">
    <property type="entry name" value="Uracil-DNA glycosylase-like"/>
    <property type="match status" value="1"/>
</dbReference>
<evidence type="ECO:0000313" key="12">
    <source>
        <dbReference type="Proteomes" id="UP000249340"/>
    </source>
</evidence>
<keyword evidence="12" id="KW-1185">Reference proteome</keyword>
<dbReference type="GO" id="GO:0046872">
    <property type="term" value="F:metal ion binding"/>
    <property type="evidence" value="ECO:0007669"/>
    <property type="project" value="UniProtKB-KW"/>
</dbReference>
<dbReference type="Pfam" id="PF03167">
    <property type="entry name" value="UDG"/>
    <property type="match status" value="1"/>
</dbReference>
<name>A0A345SZ95_9ACTN</name>
<dbReference type="CDD" id="cd10031">
    <property type="entry name" value="UDG-F5_TTUDGB_like"/>
    <property type="match status" value="1"/>
</dbReference>
<evidence type="ECO:0000256" key="3">
    <source>
        <dbReference type="ARBA" id="ARBA00022763"/>
    </source>
</evidence>
<sequence length="252" mass="26901">MRHPARPDEPGFPAARAPGADHLAELDANLVTCRACPRLVAWREEAGRVRRRAFADQEYWARPVPDFGPPDAALAVVGLAPAAHGGNRTGRAFTGDPSGDVLYAALHSLGLANQPTARHRGDGLALRGVRITMPVHCAPPENRPTPAERDTCRPWLARELELLRPTLRAAVVLGGFGWQALLPVLAAAGWRLPRPRPPFGHGARVRLADPAGGPELHLLGCYHPSRRNVSTGRVTPQMVADVLRAGAAAAGL</sequence>
<dbReference type="Proteomes" id="UP000249340">
    <property type="component" value="Chromosome"/>
</dbReference>
<keyword evidence="4" id="KW-0378">Hydrolase</keyword>
<evidence type="ECO:0000256" key="5">
    <source>
        <dbReference type="ARBA" id="ARBA00023004"/>
    </source>
</evidence>
<dbReference type="OrthoDB" id="9787663at2"/>
<evidence type="ECO:0000256" key="9">
    <source>
        <dbReference type="ARBA" id="ARBA00023887"/>
    </source>
</evidence>
<keyword evidence="1" id="KW-0004">4Fe-4S</keyword>
<gene>
    <name evidence="11" type="ORF">C7M71_018150</name>
</gene>
<keyword evidence="7" id="KW-0234">DNA repair</keyword>
<dbReference type="InterPro" id="IPR036895">
    <property type="entry name" value="Uracil-DNA_glycosylase-like_sf"/>
</dbReference>
<dbReference type="Gene3D" id="3.40.470.10">
    <property type="entry name" value="Uracil-DNA glycosylase-like domain"/>
    <property type="match status" value="1"/>
</dbReference>
<dbReference type="InterPro" id="IPR044147">
    <property type="entry name" value="UdgB-like"/>
</dbReference>
<dbReference type="GO" id="GO:0004844">
    <property type="term" value="F:uracil DNA N-glycosylase activity"/>
    <property type="evidence" value="ECO:0007669"/>
    <property type="project" value="InterPro"/>
</dbReference>
<accession>A0A345SZ95</accession>
<dbReference type="KEGG" id="stri:C7M71_018150"/>
<dbReference type="AlphaFoldDB" id="A0A345SZ95"/>
<evidence type="ECO:0000259" key="10">
    <source>
        <dbReference type="SMART" id="SM00986"/>
    </source>
</evidence>
<evidence type="ECO:0000313" key="11">
    <source>
        <dbReference type="EMBL" id="AXI79050.1"/>
    </source>
</evidence>
<dbReference type="GO" id="GO:0033958">
    <property type="term" value="F:DNA-deoxyinosine glycosylase activity"/>
    <property type="evidence" value="ECO:0007669"/>
    <property type="project" value="InterPro"/>
</dbReference>